<dbReference type="CDD" id="cd02208">
    <property type="entry name" value="cupin_RmlC-like"/>
    <property type="match status" value="1"/>
</dbReference>
<evidence type="ECO:0000256" key="1">
    <source>
        <dbReference type="SAM" id="MobiDB-lite"/>
    </source>
</evidence>
<keyword evidence="3" id="KW-1185">Reference proteome</keyword>
<accession>A0A936ZTE9</accession>
<dbReference type="InterPro" id="IPR011051">
    <property type="entry name" value="RmlC_Cupin_sf"/>
</dbReference>
<proteinExistence type="predicted"/>
<reference evidence="2" key="1">
    <citation type="submission" date="2021-01" db="EMBL/GenBank/DDBJ databases">
        <title>Ramlibacter sp. strain AW1 16S ribosomal RNA gene Genome sequencing and assembly.</title>
        <authorList>
            <person name="Kang M."/>
        </authorList>
    </citation>
    <scope>NUCLEOTIDE SEQUENCE</scope>
    <source>
        <strain evidence="2">AW1</strain>
    </source>
</reference>
<evidence type="ECO:0000313" key="2">
    <source>
        <dbReference type="EMBL" id="MBL0423376.1"/>
    </source>
</evidence>
<protein>
    <submittedName>
        <fullName evidence="2">Cupin domain-containing protein</fullName>
    </submittedName>
</protein>
<sequence length="158" mass="17101">MDDYQAAFESRYAEGRPSFFAVTGPLPLTGRTDTVLAATPAMTVILKGYAESGENTLHAHTDEDHVFVVLQGEANFHGPHGELKTIGPLHGVMMPRGTFYRFRASPGQPLVMLRIGAAAVEGGNMFARIGIDGREMAGNSKENQHEEPVLSGEFFGPR</sequence>
<comment type="caution">
    <text evidence="2">The sequence shown here is derived from an EMBL/GenBank/DDBJ whole genome shotgun (WGS) entry which is preliminary data.</text>
</comment>
<dbReference type="InterPro" id="IPR014710">
    <property type="entry name" value="RmlC-like_jellyroll"/>
</dbReference>
<evidence type="ECO:0000313" key="3">
    <source>
        <dbReference type="Proteomes" id="UP000613011"/>
    </source>
</evidence>
<gene>
    <name evidence="2" type="ORF">JI739_23770</name>
</gene>
<dbReference type="Gene3D" id="2.60.120.10">
    <property type="entry name" value="Jelly Rolls"/>
    <property type="match status" value="1"/>
</dbReference>
<feature type="region of interest" description="Disordered" evidence="1">
    <location>
        <begin position="137"/>
        <end position="158"/>
    </location>
</feature>
<dbReference type="Proteomes" id="UP000613011">
    <property type="component" value="Unassembled WGS sequence"/>
</dbReference>
<name>A0A936ZTE9_9BURK</name>
<dbReference type="EMBL" id="JAEQNA010000014">
    <property type="protein sequence ID" value="MBL0423376.1"/>
    <property type="molecule type" value="Genomic_DNA"/>
</dbReference>
<dbReference type="AlphaFoldDB" id="A0A936ZTE9"/>
<organism evidence="2 3">
    <name type="scientific">Ramlibacter aurantiacus</name>
    <dbReference type="NCBI Taxonomy" id="2801330"/>
    <lineage>
        <taxon>Bacteria</taxon>
        <taxon>Pseudomonadati</taxon>
        <taxon>Pseudomonadota</taxon>
        <taxon>Betaproteobacteria</taxon>
        <taxon>Burkholderiales</taxon>
        <taxon>Comamonadaceae</taxon>
        <taxon>Ramlibacter</taxon>
    </lineage>
</organism>
<dbReference type="SUPFAM" id="SSF51182">
    <property type="entry name" value="RmlC-like cupins"/>
    <property type="match status" value="1"/>
</dbReference>